<evidence type="ECO:0000256" key="2">
    <source>
        <dbReference type="ARBA" id="ARBA00022801"/>
    </source>
</evidence>
<dbReference type="SUPFAM" id="SSF53649">
    <property type="entry name" value="Alkaline phosphatase-like"/>
    <property type="match status" value="1"/>
</dbReference>
<dbReference type="RefSeq" id="WP_274150575.1">
    <property type="nucleotide sequence ID" value="NZ_CP117811.1"/>
</dbReference>
<reference evidence="4 5" key="1">
    <citation type="submission" date="2023-02" db="EMBL/GenBank/DDBJ databases">
        <title>Genome sequence of Lentisphaera profundi SAORIC-696.</title>
        <authorList>
            <person name="Kim e."/>
            <person name="Cho J.-C."/>
            <person name="Choi A."/>
            <person name="Kang I."/>
        </authorList>
    </citation>
    <scope>NUCLEOTIDE SEQUENCE [LARGE SCALE GENOMIC DNA]</scope>
    <source>
        <strain evidence="4 5">SAORIC-696</strain>
    </source>
</reference>
<gene>
    <name evidence="4" type="ORF">PQO03_00835</name>
</gene>
<keyword evidence="5" id="KW-1185">Reference proteome</keyword>
<organism evidence="4 5">
    <name type="scientific">Lentisphaera profundi</name>
    <dbReference type="NCBI Taxonomy" id="1658616"/>
    <lineage>
        <taxon>Bacteria</taxon>
        <taxon>Pseudomonadati</taxon>
        <taxon>Lentisphaerota</taxon>
        <taxon>Lentisphaeria</taxon>
        <taxon>Lentisphaerales</taxon>
        <taxon>Lentisphaeraceae</taxon>
        <taxon>Lentisphaera</taxon>
    </lineage>
</organism>
<protein>
    <submittedName>
        <fullName evidence="4">Sulfatase</fullName>
    </submittedName>
</protein>
<accession>A0ABY7VQP4</accession>
<feature type="domain" description="Sulfatase N-terminal" evidence="3">
    <location>
        <begin position="22"/>
        <end position="331"/>
    </location>
</feature>
<dbReference type="InterPro" id="IPR017850">
    <property type="entry name" value="Alkaline_phosphatase_core_sf"/>
</dbReference>
<keyword evidence="2" id="KW-0378">Hydrolase</keyword>
<dbReference type="InterPro" id="IPR000917">
    <property type="entry name" value="Sulfatase_N"/>
</dbReference>
<dbReference type="CDD" id="cd16027">
    <property type="entry name" value="SGSH"/>
    <property type="match status" value="1"/>
</dbReference>
<evidence type="ECO:0000256" key="1">
    <source>
        <dbReference type="ARBA" id="ARBA00008779"/>
    </source>
</evidence>
<evidence type="ECO:0000313" key="5">
    <source>
        <dbReference type="Proteomes" id="UP001214250"/>
    </source>
</evidence>
<dbReference type="Pfam" id="PF00884">
    <property type="entry name" value="Sulfatase"/>
    <property type="match status" value="1"/>
</dbReference>
<comment type="similarity">
    <text evidence="1">Belongs to the sulfatase family.</text>
</comment>
<evidence type="ECO:0000313" key="4">
    <source>
        <dbReference type="EMBL" id="WDE96510.1"/>
    </source>
</evidence>
<dbReference type="Gene3D" id="3.40.720.10">
    <property type="entry name" value="Alkaline Phosphatase, subunit A"/>
    <property type="match status" value="1"/>
</dbReference>
<dbReference type="PANTHER" id="PTHR42693:SF53">
    <property type="entry name" value="ENDO-4-O-SULFATASE"/>
    <property type="match status" value="1"/>
</dbReference>
<sequence>MKYIFLILMALPFCIRATDGRPNIVWIFTEDMNDWMGCYGDNTVPTPNIDALAARGMLFERAYMPAGVCSATRSAIAMGTMQTSLGIHNHRSSRQRVTGEETKLPKKYRTVYQLLRDNGYYVVNDGRKSDFNFIWPIEKGTEGTAKQMKRFQTGYGTGAVITEDKSEILYDVNTEAWPKFKSVWSTMPKDKPLFLQIQLKGGKNHGNYAGVKALSRKSSKTHTDQSKIRVMPYYPDLPSIRKEIAHHYDNVRLTDNEIGSIIAKLKKDGLYENTIFFFWTDHGMKLYRHKQWLYEGGIRVPMIMAGPGIGEGVVRSDLVSGIDITATTLALSQTAIPTWMEGKNLLAKDYKREYVVSARDRCDYTIARSRAITTQGFKYIRNFKTDRSFMQPQYRDGDDVNIDAHAHYTAGKMTEQQAILFAPNHVAEELYDLNKDQHEVNNLAKDPEYASTLREHQLILTKWIQETDDKGQYDETISSLKGVLSQWGETAVNPEFDKARK</sequence>
<evidence type="ECO:0000259" key="3">
    <source>
        <dbReference type="Pfam" id="PF00884"/>
    </source>
</evidence>
<dbReference type="InterPro" id="IPR050738">
    <property type="entry name" value="Sulfatase"/>
</dbReference>
<name>A0ABY7VQP4_9BACT</name>
<dbReference type="PANTHER" id="PTHR42693">
    <property type="entry name" value="ARYLSULFATASE FAMILY MEMBER"/>
    <property type="match status" value="1"/>
</dbReference>
<dbReference type="EMBL" id="CP117811">
    <property type="protein sequence ID" value="WDE96510.1"/>
    <property type="molecule type" value="Genomic_DNA"/>
</dbReference>
<dbReference type="Proteomes" id="UP001214250">
    <property type="component" value="Chromosome 1"/>
</dbReference>
<proteinExistence type="inferred from homology"/>